<accession>A0A318Z9M6</accession>
<protein>
    <submittedName>
        <fullName evidence="1">Uncharacterized protein</fullName>
    </submittedName>
</protein>
<proteinExistence type="predicted"/>
<evidence type="ECO:0000313" key="2">
    <source>
        <dbReference type="Proteomes" id="UP000248349"/>
    </source>
</evidence>
<name>A0A318Z9M6_9EURO</name>
<dbReference type="PROSITE" id="PS51257">
    <property type="entry name" value="PROKAR_LIPOPROTEIN"/>
    <property type="match status" value="1"/>
</dbReference>
<reference evidence="1 2" key="1">
    <citation type="submission" date="2016-12" db="EMBL/GenBank/DDBJ databases">
        <title>The genomes of Aspergillus section Nigri reveals drivers in fungal speciation.</title>
        <authorList>
            <consortium name="DOE Joint Genome Institute"/>
            <person name="Vesth T.C."/>
            <person name="Nybo J."/>
            <person name="Theobald S."/>
            <person name="Brandl J."/>
            <person name="Frisvad J.C."/>
            <person name="Nielsen K.F."/>
            <person name="Lyhne E.K."/>
            <person name="Kogle M.E."/>
            <person name="Kuo A."/>
            <person name="Riley R."/>
            <person name="Clum A."/>
            <person name="Nolan M."/>
            <person name="Lipzen A."/>
            <person name="Salamov A."/>
            <person name="Henrissat B."/>
            <person name="Wiebenga A."/>
            <person name="De Vries R.P."/>
            <person name="Grigoriev I.V."/>
            <person name="Mortensen U.H."/>
            <person name="Andersen M.R."/>
            <person name="Baker S.E."/>
        </authorList>
    </citation>
    <scope>NUCLEOTIDE SEQUENCE [LARGE SCALE GENOMIC DNA]</scope>
    <source>
        <strain evidence="1 2">JOP 1030-1</strain>
    </source>
</reference>
<organism evidence="1 2">
    <name type="scientific">Aspergillus saccharolyticus JOP 1030-1</name>
    <dbReference type="NCBI Taxonomy" id="1450539"/>
    <lineage>
        <taxon>Eukaryota</taxon>
        <taxon>Fungi</taxon>
        <taxon>Dikarya</taxon>
        <taxon>Ascomycota</taxon>
        <taxon>Pezizomycotina</taxon>
        <taxon>Eurotiomycetes</taxon>
        <taxon>Eurotiomycetidae</taxon>
        <taxon>Eurotiales</taxon>
        <taxon>Aspergillaceae</taxon>
        <taxon>Aspergillus</taxon>
        <taxon>Aspergillus subgen. Circumdati</taxon>
    </lineage>
</organism>
<dbReference type="Proteomes" id="UP000248349">
    <property type="component" value="Unassembled WGS sequence"/>
</dbReference>
<dbReference type="AlphaFoldDB" id="A0A318Z9M6"/>
<dbReference type="EMBL" id="KZ821239">
    <property type="protein sequence ID" value="PYH44111.1"/>
    <property type="molecule type" value="Genomic_DNA"/>
</dbReference>
<keyword evidence="2" id="KW-1185">Reference proteome</keyword>
<evidence type="ECO:0000313" key="1">
    <source>
        <dbReference type="EMBL" id="PYH44111.1"/>
    </source>
</evidence>
<dbReference type="RefSeq" id="XP_025430093.1">
    <property type="nucleotide sequence ID" value="XM_025575331.1"/>
</dbReference>
<sequence>MVKRGGGTCSAMLLSLGSCLNPWIDPLPCHRIPIHPFSFPQHISMSLHQMMMHSSFSLGPLSGKPASLTAMPPFPSR</sequence>
<gene>
    <name evidence="1" type="ORF">BP01DRAFT_358007</name>
</gene>
<dbReference type="GeneID" id="37076559"/>